<proteinExistence type="predicted"/>
<evidence type="ECO:0000259" key="1">
    <source>
        <dbReference type="Pfam" id="PF00931"/>
    </source>
</evidence>
<organism evidence="2 3">
    <name type="scientific">Lithocarpus litseifolius</name>
    <dbReference type="NCBI Taxonomy" id="425828"/>
    <lineage>
        <taxon>Eukaryota</taxon>
        <taxon>Viridiplantae</taxon>
        <taxon>Streptophyta</taxon>
        <taxon>Embryophyta</taxon>
        <taxon>Tracheophyta</taxon>
        <taxon>Spermatophyta</taxon>
        <taxon>Magnoliopsida</taxon>
        <taxon>eudicotyledons</taxon>
        <taxon>Gunneridae</taxon>
        <taxon>Pentapetalae</taxon>
        <taxon>rosids</taxon>
        <taxon>fabids</taxon>
        <taxon>Fagales</taxon>
        <taxon>Fagaceae</taxon>
        <taxon>Lithocarpus</taxon>
    </lineage>
</organism>
<dbReference type="Proteomes" id="UP001459277">
    <property type="component" value="Unassembled WGS sequence"/>
</dbReference>
<evidence type="ECO:0000313" key="3">
    <source>
        <dbReference type="Proteomes" id="UP001459277"/>
    </source>
</evidence>
<comment type="caution">
    <text evidence="2">The sequence shown here is derived from an EMBL/GenBank/DDBJ whole genome shotgun (WGS) entry which is preliminary data.</text>
</comment>
<name>A0AAW2DFS2_9ROSI</name>
<dbReference type="InterPro" id="IPR002182">
    <property type="entry name" value="NB-ARC"/>
</dbReference>
<dbReference type="SUPFAM" id="SSF52540">
    <property type="entry name" value="P-loop containing nucleoside triphosphate hydrolases"/>
    <property type="match status" value="1"/>
</dbReference>
<dbReference type="InterPro" id="IPR027417">
    <property type="entry name" value="P-loop_NTPase"/>
</dbReference>
<dbReference type="AlphaFoldDB" id="A0AAW2DFS2"/>
<dbReference type="Gene3D" id="3.40.50.300">
    <property type="entry name" value="P-loop containing nucleotide triphosphate hydrolases"/>
    <property type="match status" value="1"/>
</dbReference>
<dbReference type="PANTHER" id="PTHR19338:SF32">
    <property type="entry name" value="OS06G0287500 PROTEIN"/>
    <property type="match status" value="1"/>
</dbReference>
<dbReference type="GO" id="GO:0043531">
    <property type="term" value="F:ADP binding"/>
    <property type="evidence" value="ECO:0007669"/>
    <property type="project" value="InterPro"/>
</dbReference>
<dbReference type="PANTHER" id="PTHR19338">
    <property type="entry name" value="TRANSLOCASE OF INNER MITOCHONDRIAL MEMBRANE 13 HOMOLOG"/>
    <property type="match status" value="1"/>
</dbReference>
<reference evidence="2 3" key="1">
    <citation type="submission" date="2024-01" db="EMBL/GenBank/DDBJ databases">
        <title>A telomere-to-telomere, gap-free genome of sweet tea (Lithocarpus litseifolius).</title>
        <authorList>
            <person name="Zhou J."/>
        </authorList>
    </citation>
    <scope>NUCLEOTIDE SEQUENCE [LARGE SCALE GENOMIC DNA]</scope>
    <source>
        <strain evidence="2">Zhou-2022a</strain>
        <tissue evidence="2">Leaf</tissue>
    </source>
</reference>
<accession>A0AAW2DFS2</accession>
<sequence length="218" mass="24911">MIAWLVKGSPKLTTISIVGMGGLGKTTLAKKAFDNHRVKEHFNCRIWITVSQSYNMEGLLKEMITQHYKAMGQTTPKEINTFNDSSFHGKSWRLSINKFSDDVLKANEKSQIWDDHSPGNNTNMQRYRYPLFILFIDTQKGNQPGELVGKFLHHGIASGHLLRLQILDLERAYKPQLPEIVGRLNSSDLSRLKVDFTRNHPIFNWQITEPPNSGSEAF</sequence>
<feature type="domain" description="NB-ARC" evidence="1">
    <location>
        <begin position="2"/>
        <end position="77"/>
    </location>
</feature>
<gene>
    <name evidence="2" type="ORF">SO802_010814</name>
</gene>
<protein>
    <recommendedName>
        <fullName evidence="1">NB-ARC domain-containing protein</fullName>
    </recommendedName>
</protein>
<keyword evidence="3" id="KW-1185">Reference proteome</keyword>
<dbReference type="Pfam" id="PF00931">
    <property type="entry name" value="NB-ARC"/>
    <property type="match status" value="1"/>
</dbReference>
<evidence type="ECO:0000313" key="2">
    <source>
        <dbReference type="EMBL" id="KAL0009312.1"/>
    </source>
</evidence>
<dbReference type="EMBL" id="JAZDWU010000003">
    <property type="protein sequence ID" value="KAL0009312.1"/>
    <property type="molecule type" value="Genomic_DNA"/>
</dbReference>